<feature type="domain" description="F-box" evidence="1">
    <location>
        <begin position="9"/>
        <end position="55"/>
    </location>
</feature>
<dbReference type="SUPFAM" id="SSF81383">
    <property type="entry name" value="F-box domain"/>
    <property type="match status" value="1"/>
</dbReference>
<evidence type="ECO:0000313" key="2">
    <source>
        <dbReference type="EMBL" id="EGZ06774.1"/>
    </source>
</evidence>
<dbReference type="Proteomes" id="UP000002640">
    <property type="component" value="Unassembled WGS sequence"/>
</dbReference>
<dbReference type="AlphaFoldDB" id="G5ABP9"/>
<reference evidence="2 3" key="1">
    <citation type="journal article" date="2006" name="Science">
        <title>Phytophthora genome sequences uncover evolutionary origins and mechanisms of pathogenesis.</title>
        <authorList>
            <person name="Tyler B.M."/>
            <person name="Tripathy S."/>
            <person name="Zhang X."/>
            <person name="Dehal P."/>
            <person name="Jiang R.H."/>
            <person name="Aerts A."/>
            <person name="Arredondo F.D."/>
            <person name="Baxter L."/>
            <person name="Bensasson D."/>
            <person name="Beynon J.L."/>
            <person name="Chapman J."/>
            <person name="Damasceno C.M."/>
            <person name="Dorrance A.E."/>
            <person name="Dou D."/>
            <person name="Dickerman A.W."/>
            <person name="Dubchak I.L."/>
            <person name="Garbelotto M."/>
            <person name="Gijzen M."/>
            <person name="Gordon S.G."/>
            <person name="Govers F."/>
            <person name="Grunwald N.J."/>
            <person name="Huang W."/>
            <person name="Ivors K.L."/>
            <person name="Jones R.W."/>
            <person name="Kamoun S."/>
            <person name="Krampis K."/>
            <person name="Lamour K.H."/>
            <person name="Lee M.K."/>
            <person name="McDonald W.H."/>
            <person name="Medina M."/>
            <person name="Meijer H.J."/>
            <person name="Nordberg E.K."/>
            <person name="Maclean D.J."/>
            <person name="Ospina-Giraldo M.D."/>
            <person name="Morris P.F."/>
            <person name="Phuntumart V."/>
            <person name="Putnam N.H."/>
            <person name="Rash S."/>
            <person name="Rose J.K."/>
            <person name="Sakihama Y."/>
            <person name="Salamov A.A."/>
            <person name="Savidor A."/>
            <person name="Scheuring C.F."/>
            <person name="Smith B.M."/>
            <person name="Sobral B.W."/>
            <person name="Terry A."/>
            <person name="Torto-Alalibo T.A."/>
            <person name="Win J."/>
            <person name="Xu Z."/>
            <person name="Zhang H."/>
            <person name="Grigoriev I.V."/>
            <person name="Rokhsar D.S."/>
            <person name="Boore J.L."/>
        </authorList>
    </citation>
    <scope>NUCLEOTIDE SEQUENCE [LARGE SCALE GENOMIC DNA]</scope>
    <source>
        <strain evidence="2 3">P6497</strain>
    </source>
</reference>
<dbReference type="RefSeq" id="XP_009537538.1">
    <property type="nucleotide sequence ID" value="XM_009539243.1"/>
</dbReference>
<dbReference type="Gene3D" id="1.20.1280.50">
    <property type="match status" value="1"/>
</dbReference>
<dbReference type="InterPro" id="IPR013320">
    <property type="entry name" value="ConA-like_dom_sf"/>
</dbReference>
<evidence type="ECO:0000313" key="3">
    <source>
        <dbReference type="Proteomes" id="UP000002640"/>
    </source>
</evidence>
<dbReference type="OMA" id="SECNLIC"/>
<proteinExistence type="predicted"/>
<dbReference type="InParanoid" id="G5ABP9"/>
<accession>G5ABP9</accession>
<dbReference type="SMART" id="SM00256">
    <property type="entry name" value="FBOX"/>
    <property type="match status" value="1"/>
</dbReference>
<dbReference type="Pfam" id="PF13385">
    <property type="entry name" value="Laminin_G_3"/>
    <property type="match status" value="1"/>
</dbReference>
<dbReference type="InterPro" id="IPR036047">
    <property type="entry name" value="F-box-like_dom_sf"/>
</dbReference>
<dbReference type="KEGG" id="psoj:PHYSODRAFT_319530"/>
<sequence length="323" mass="36994">MEAVGRVARISLQQLPADILECLCSLLTGFDALSLSQTNSWWSNFLSDDSFWQKRLQGPISVVHIQDPWKKRYMQSRSMLFKALKVNGESEKLDAFVYLTYRGEQRRRDLHRSSHFQLTHLRSESFSFDLWFSLLPATRKTSSSSRECYQWPHYHQQFVMVSSRGELYCSVLAGKHAVASDLQSKRWYHVALTYDHDHQRQEVYLDGAKVWSVLGSRHHEWSHLTSGQVGTGCVTSDSLDCPYQGYIGWYGFHGVVDAFRVWRGVVSGDDVKLLATGGELEAERLRASAKLNSPSIAQRKLQRNVQLAKCTRPAEGRTIQFAK</sequence>
<dbReference type="GeneID" id="20644335"/>
<dbReference type="SMR" id="G5ABP9"/>
<keyword evidence="3" id="KW-1185">Reference proteome</keyword>
<dbReference type="InterPro" id="IPR001810">
    <property type="entry name" value="F-box_dom"/>
</dbReference>
<dbReference type="SUPFAM" id="SSF49899">
    <property type="entry name" value="Concanavalin A-like lectins/glucanases"/>
    <property type="match status" value="1"/>
</dbReference>
<dbReference type="Gene3D" id="2.60.120.200">
    <property type="match status" value="1"/>
</dbReference>
<gene>
    <name evidence="2" type="ORF">PHYSODRAFT_319530</name>
</gene>
<evidence type="ECO:0000259" key="1">
    <source>
        <dbReference type="PROSITE" id="PS50181"/>
    </source>
</evidence>
<organism evidence="2 3">
    <name type="scientific">Phytophthora sojae (strain P6497)</name>
    <name type="common">Soybean stem and root rot agent</name>
    <name type="synonym">Phytophthora megasperma f. sp. glycines</name>
    <dbReference type="NCBI Taxonomy" id="1094619"/>
    <lineage>
        <taxon>Eukaryota</taxon>
        <taxon>Sar</taxon>
        <taxon>Stramenopiles</taxon>
        <taxon>Oomycota</taxon>
        <taxon>Peronosporomycetes</taxon>
        <taxon>Peronosporales</taxon>
        <taxon>Peronosporaceae</taxon>
        <taxon>Phytophthora</taxon>
    </lineage>
</organism>
<name>G5ABP9_PHYSP</name>
<dbReference type="EMBL" id="JH159163">
    <property type="protein sequence ID" value="EGZ06774.1"/>
    <property type="molecule type" value="Genomic_DNA"/>
</dbReference>
<protein>
    <recommendedName>
        <fullName evidence="1">F-box domain-containing protein</fullName>
    </recommendedName>
</protein>
<dbReference type="PROSITE" id="PS50181">
    <property type="entry name" value="FBOX"/>
    <property type="match status" value="1"/>
</dbReference>